<dbReference type="Proteomes" id="UP000077881">
    <property type="component" value="Unassembled WGS sequence"/>
</dbReference>
<gene>
    <name evidence="1" type="ORF">ABB05_05000</name>
</gene>
<sequence length="69" mass="7533">MPLRPAFCRPPINMALRDGGSFPRYEVTPHAQVRWLAFPLLRAAPLRTFDVQGVLTSVGIAGGTTLLLT</sequence>
<evidence type="ECO:0000313" key="1">
    <source>
        <dbReference type="EMBL" id="OAK74242.1"/>
    </source>
</evidence>
<dbReference type="STRING" id="217031.ABB05_05000"/>
<dbReference type="PATRIC" id="fig|217031.6.peg.1082"/>
<keyword evidence="2" id="KW-1185">Reference proteome</keyword>
<dbReference type="AlphaFoldDB" id="A0A178A2A8"/>
<protein>
    <submittedName>
        <fullName evidence="1">Uncharacterized protein</fullName>
    </submittedName>
</protein>
<accession>A0A178A2A8</accession>
<comment type="caution">
    <text evidence="1">The sequence shown here is derived from an EMBL/GenBank/DDBJ whole genome shotgun (WGS) entry which is preliminary data.</text>
</comment>
<reference evidence="1 2" key="1">
    <citation type="submission" date="2015-05" db="EMBL/GenBank/DDBJ databases">
        <title>Comparison of genome.</title>
        <authorList>
            <person name="Zheng Z."/>
            <person name="Sun M."/>
        </authorList>
    </citation>
    <scope>NUCLEOTIDE SEQUENCE [LARGE SCALE GENOMIC DNA]</scope>
    <source>
        <strain evidence="1 2">G25-74</strain>
    </source>
</reference>
<proteinExistence type="predicted"/>
<organism evidence="1 2">
    <name type="scientific">Lederbergia galactosidilytica</name>
    <dbReference type="NCBI Taxonomy" id="217031"/>
    <lineage>
        <taxon>Bacteria</taxon>
        <taxon>Bacillati</taxon>
        <taxon>Bacillota</taxon>
        <taxon>Bacilli</taxon>
        <taxon>Bacillales</taxon>
        <taxon>Bacillaceae</taxon>
        <taxon>Lederbergia</taxon>
    </lineage>
</organism>
<name>A0A178A2A8_9BACI</name>
<evidence type="ECO:0000313" key="2">
    <source>
        <dbReference type="Proteomes" id="UP000077881"/>
    </source>
</evidence>
<dbReference type="EMBL" id="LDJR01000027">
    <property type="protein sequence ID" value="OAK74242.1"/>
    <property type="molecule type" value="Genomic_DNA"/>
</dbReference>